<name>A0A4Y2SNK0_ARAVE</name>
<keyword evidence="2" id="KW-1185">Reference proteome</keyword>
<evidence type="ECO:0000313" key="2">
    <source>
        <dbReference type="Proteomes" id="UP000499080"/>
    </source>
</evidence>
<comment type="caution">
    <text evidence="1">The sequence shown here is derived from an EMBL/GenBank/DDBJ whole genome shotgun (WGS) entry which is preliminary data.</text>
</comment>
<reference evidence="1 2" key="1">
    <citation type="journal article" date="2019" name="Sci. Rep.">
        <title>Orb-weaving spider Araneus ventricosus genome elucidates the spidroin gene catalogue.</title>
        <authorList>
            <person name="Kono N."/>
            <person name="Nakamura H."/>
            <person name="Ohtoshi R."/>
            <person name="Moran D.A.P."/>
            <person name="Shinohara A."/>
            <person name="Yoshida Y."/>
            <person name="Fujiwara M."/>
            <person name="Mori M."/>
            <person name="Tomita M."/>
            <person name="Arakawa K."/>
        </authorList>
    </citation>
    <scope>NUCLEOTIDE SEQUENCE [LARGE SCALE GENOMIC DNA]</scope>
</reference>
<sequence length="113" mass="12731">MDDITVRGLVTSSALVANHYAQNCILLNSLLNSKSPKHVSNNLRAQLQSKYKLQSQRYLGIIPRSGSCLDEFRIRFQACVYPHGRNSIMLHLRVYSSLVNVAWARLVDGDLNS</sequence>
<organism evidence="1 2">
    <name type="scientific">Araneus ventricosus</name>
    <name type="common">Orbweaver spider</name>
    <name type="synonym">Epeira ventricosa</name>
    <dbReference type="NCBI Taxonomy" id="182803"/>
    <lineage>
        <taxon>Eukaryota</taxon>
        <taxon>Metazoa</taxon>
        <taxon>Ecdysozoa</taxon>
        <taxon>Arthropoda</taxon>
        <taxon>Chelicerata</taxon>
        <taxon>Arachnida</taxon>
        <taxon>Araneae</taxon>
        <taxon>Araneomorphae</taxon>
        <taxon>Entelegynae</taxon>
        <taxon>Araneoidea</taxon>
        <taxon>Araneidae</taxon>
        <taxon>Araneus</taxon>
    </lineage>
</organism>
<dbReference type="AlphaFoldDB" id="A0A4Y2SNK0"/>
<dbReference type="EMBL" id="BGPR01022712">
    <property type="protein sequence ID" value="GBN89293.1"/>
    <property type="molecule type" value="Genomic_DNA"/>
</dbReference>
<proteinExistence type="predicted"/>
<dbReference type="Proteomes" id="UP000499080">
    <property type="component" value="Unassembled WGS sequence"/>
</dbReference>
<gene>
    <name evidence="1" type="ORF">AVEN_156483_1</name>
</gene>
<accession>A0A4Y2SNK0</accession>
<protein>
    <submittedName>
        <fullName evidence="1">Uncharacterized protein</fullName>
    </submittedName>
</protein>
<evidence type="ECO:0000313" key="1">
    <source>
        <dbReference type="EMBL" id="GBN89293.1"/>
    </source>
</evidence>